<dbReference type="GO" id="GO:0035643">
    <property type="term" value="F:L-DOPA receptor activity"/>
    <property type="evidence" value="ECO:0007669"/>
    <property type="project" value="TreeGrafter"/>
</dbReference>
<reference evidence="8 9" key="1">
    <citation type="submission" date="2023-11" db="EMBL/GenBank/DDBJ databases">
        <title>Halocaridina rubra genome assembly.</title>
        <authorList>
            <person name="Smith C."/>
        </authorList>
    </citation>
    <scope>NUCLEOTIDE SEQUENCE [LARGE SCALE GENOMIC DNA]</scope>
    <source>
        <strain evidence="8">EP-1</strain>
        <tissue evidence="8">Whole</tissue>
    </source>
</reference>
<dbReference type="Proteomes" id="UP001381693">
    <property type="component" value="Unassembled WGS sequence"/>
</dbReference>
<evidence type="ECO:0000313" key="8">
    <source>
        <dbReference type="EMBL" id="KAK7068804.1"/>
    </source>
</evidence>
<evidence type="ECO:0000256" key="5">
    <source>
        <dbReference type="SAM" id="MobiDB-lite"/>
    </source>
</evidence>
<dbReference type="GO" id="GO:0050848">
    <property type="term" value="P:regulation of calcium-mediated signaling"/>
    <property type="evidence" value="ECO:0007669"/>
    <property type="project" value="TreeGrafter"/>
</dbReference>
<evidence type="ECO:0000256" key="2">
    <source>
        <dbReference type="ARBA" id="ARBA00022692"/>
    </source>
</evidence>
<feature type="transmembrane region" description="Helical" evidence="6">
    <location>
        <begin position="73"/>
        <end position="91"/>
    </location>
</feature>
<dbReference type="CDD" id="cd00637">
    <property type="entry name" value="7tm_classA_rhodopsin-like"/>
    <property type="match status" value="1"/>
</dbReference>
<dbReference type="PANTHER" id="PTHR15177">
    <property type="entry name" value="G-PROTEIN COUPLED RECEPTOR 143"/>
    <property type="match status" value="1"/>
</dbReference>
<feature type="compositionally biased region" description="Basic and acidic residues" evidence="5">
    <location>
        <begin position="380"/>
        <end position="390"/>
    </location>
</feature>
<evidence type="ECO:0000256" key="4">
    <source>
        <dbReference type="ARBA" id="ARBA00023136"/>
    </source>
</evidence>
<name>A0AAN8WWX7_HALRR</name>
<feature type="compositionally biased region" description="Polar residues" evidence="5">
    <location>
        <begin position="361"/>
        <end position="379"/>
    </location>
</feature>
<dbReference type="PRINTS" id="PR00965">
    <property type="entry name" value="OCULARALBNSM"/>
</dbReference>
<evidence type="ECO:0000259" key="7">
    <source>
        <dbReference type="PROSITE" id="PS50262"/>
    </source>
</evidence>
<evidence type="ECO:0000256" key="6">
    <source>
        <dbReference type="SAM" id="Phobius"/>
    </source>
</evidence>
<keyword evidence="9" id="KW-1185">Reference proteome</keyword>
<dbReference type="AlphaFoldDB" id="A0AAN8WWX7"/>
<gene>
    <name evidence="8" type="ORF">SK128_003852</name>
</gene>
<evidence type="ECO:0000256" key="1">
    <source>
        <dbReference type="ARBA" id="ARBA00004370"/>
    </source>
</evidence>
<keyword evidence="3 6" id="KW-1133">Transmembrane helix</keyword>
<comment type="caution">
    <text evidence="8">The sequence shown here is derived from an EMBL/GenBank/DDBJ whole genome shotgun (WGS) entry which is preliminary data.</text>
</comment>
<feature type="transmembrane region" description="Helical" evidence="6">
    <location>
        <begin position="196"/>
        <end position="219"/>
    </location>
</feature>
<protein>
    <recommendedName>
        <fullName evidence="7">G-protein coupled receptors family 1 profile domain-containing protein</fullName>
    </recommendedName>
</protein>
<feature type="domain" description="G-protein coupled receptors family 1 profile" evidence="7">
    <location>
        <begin position="45"/>
        <end position="302"/>
    </location>
</feature>
<feature type="transmembrane region" description="Helical" evidence="6">
    <location>
        <begin position="111"/>
        <end position="136"/>
    </location>
</feature>
<dbReference type="Pfam" id="PF02101">
    <property type="entry name" value="Ocular_alb"/>
    <property type="match status" value="1"/>
</dbReference>
<dbReference type="GO" id="GO:0032438">
    <property type="term" value="P:melanosome organization"/>
    <property type="evidence" value="ECO:0007669"/>
    <property type="project" value="TreeGrafter"/>
</dbReference>
<feature type="transmembrane region" description="Helical" evidence="6">
    <location>
        <begin position="282"/>
        <end position="305"/>
    </location>
</feature>
<dbReference type="GO" id="GO:0072544">
    <property type="term" value="F:L-DOPA binding"/>
    <property type="evidence" value="ECO:0007669"/>
    <property type="project" value="InterPro"/>
</dbReference>
<sequence length="400" mass="45761">MASPTIESLCCISTNNAFSKDFLIDFQTVPYNLVSIFASLFGIAGATYQILPRTSGNGTVSRGGRFFRTRGRVIIKWLAAADLMASLGILIRSATWLADDTFGSKPDDSPLGQYLCIITSGIIHYFYTATYCWTLIYALDVKLVMQERRISHQIYHFIAWIVPLVLCLLGLLILYLPDLNCHSQAVNPYLRFLPNYMSTFLPIVIVMIGNPILYCLAFSRVEKQIMSARGRFTHTERRVVDGLRKKFFFINGVFYLCWLPNIINGIVLWTSWDNLPRTFILVVWYLMAVLNPLQAVFNCMVYRAWDSGSVIRRPSWFPQLFWPRSMKTYQRMNPPPTAIDESLDQPHYNDELPDQTHVPRTPTSRVSSERTPLLPSSSKDSVDESFHEIDSDTLPVKTYS</sequence>
<keyword evidence="4 6" id="KW-0472">Membrane</keyword>
<organism evidence="8 9">
    <name type="scientific">Halocaridina rubra</name>
    <name type="common">Hawaiian red shrimp</name>
    <dbReference type="NCBI Taxonomy" id="373956"/>
    <lineage>
        <taxon>Eukaryota</taxon>
        <taxon>Metazoa</taxon>
        <taxon>Ecdysozoa</taxon>
        <taxon>Arthropoda</taxon>
        <taxon>Crustacea</taxon>
        <taxon>Multicrustacea</taxon>
        <taxon>Malacostraca</taxon>
        <taxon>Eumalacostraca</taxon>
        <taxon>Eucarida</taxon>
        <taxon>Decapoda</taxon>
        <taxon>Pleocyemata</taxon>
        <taxon>Caridea</taxon>
        <taxon>Atyoidea</taxon>
        <taxon>Atyidae</taxon>
        <taxon>Halocaridina</taxon>
    </lineage>
</organism>
<feature type="transmembrane region" description="Helical" evidence="6">
    <location>
        <begin position="29"/>
        <end position="52"/>
    </location>
</feature>
<dbReference type="EMBL" id="JAXCGZ010017118">
    <property type="protein sequence ID" value="KAK7068804.1"/>
    <property type="molecule type" value="Genomic_DNA"/>
</dbReference>
<accession>A0AAN8WWX7</accession>
<feature type="transmembrane region" description="Helical" evidence="6">
    <location>
        <begin position="247"/>
        <end position="270"/>
    </location>
</feature>
<dbReference type="SUPFAM" id="SSF81321">
    <property type="entry name" value="Family A G protein-coupled receptor-like"/>
    <property type="match status" value="1"/>
</dbReference>
<dbReference type="InterPro" id="IPR001414">
    <property type="entry name" value="GPR143"/>
</dbReference>
<evidence type="ECO:0000256" key="3">
    <source>
        <dbReference type="ARBA" id="ARBA00022989"/>
    </source>
</evidence>
<dbReference type="InterPro" id="IPR017452">
    <property type="entry name" value="GPCR_Rhodpsn_7TM"/>
</dbReference>
<feature type="region of interest" description="Disordered" evidence="5">
    <location>
        <begin position="333"/>
        <end position="400"/>
    </location>
</feature>
<dbReference type="PROSITE" id="PS50262">
    <property type="entry name" value="G_PROTEIN_RECEP_F1_2"/>
    <property type="match status" value="1"/>
</dbReference>
<comment type="subcellular location">
    <subcellularLocation>
        <location evidence="1">Membrane</location>
    </subcellularLocation>
</comment>
<dbReference type="GO" id="GO:0005886">
    <property type="term" value="C:plasma membrane"/>
    <property type="evidence" value="ECO:0007669"/>
    <property type="project" value="TreeGrafter"/>
</dbReference>
<keyword evidence="2 6" id="KW-0812">Transmembrane</keyword>
<dbReference type="PANTHER" id="PTHR15177:SF2">
    <property type="entry name" value="G-PROTEIN COUPLED RECEPTOR 143"/>
    <property type="match status" value="1"/>
</dbReference>
<proteinExistence type="predicted"/>
<dbReference type="GO" id="GO:0035240">
    <property type="term" value="F:dopamine binding"/>
    <property type="evidence" value="ECO:0007669"/>
    <property type="project" value="InterPro"/>
</dbReference>
<feature type="transmembrane region" description="Helical" evidence="6">
    <location>
        <begin position="157"/>
        <end position="176"/>
    </location>
</feature>
<dbReference type="Gene3D" id="1.20.1070.10">
    <property type="entry name" value="Rhodopsin 7-helix transmembrane proteins"/>
    <property type="match status" value="1"/>
</dbReference>
<dbReference type="GO" id="GO:0072545">
    <property type="term" value="F:L-tyrosine binding"/>
    <property type="evidence" value="ECO:0007669"/>
    <property type="project" value="InterPro"/>
</dbReference>
<evidence type="ECO:0000313" key="9">
    <source>
        <dbReference type="Proteomes" id="UP001381693"/>
    </source>
</evidence>